<sequence length="293" mass="29977">MTDATLEHEGRAGDDAHAAARPRSWLVEGVGVLVGTLLVGYVASTVLVLALAPTSASSLLVQPLSYLGSLATGGLLLSLLLLVPTAWWVREAPARRRVGWYVLASLVPHAVVLLVQSGTRALAGDVQAAGWLAGASLVGLVAPVVEVALAAAVVVSCAERWRAGVPWRGTAVVRGVEVAGLGLGVLLVVALFFQFLDVNLSLYGDQPPPTAADGSRYVVTAVACLSLVLAGTVAAGVGRHIGVLGLGIVLLLVAAVAAVVLAVPGDRFEYEPPRQERPAYEPCYSGSGDCVGG</sequence>
<dbReference type="AlphaFoldDB" id="F4H5W1"/>
<dbReference type="HOGENOM" id="CLU_948959_0_0_11"/>
<protein>
    <submittedName>
        <fullName evidence="2">Uncharacterized protein</fullName>
    </submittedName>
</protein>
<feature type="transmembrane region" description="Helical" evidence="1">
    <location>
        <begin position="128"/>
        <end position="155"/>
    </location>
</feature>
<keyword evidence="1" id="KW-0812">Transmembrane</keyword>
<keyword evidence="1" id="KW-1133">Transmembrane helix</keyword>
<keyword evidence="3" id="KW-1185">Reference proteome</keyword>
<reference evidence="2 3" key="1">
    <citation type="submission" date="2011-04" db="EMBL/GenBank/DDBJ databases">
        <title>Complete sequence of Cellulomonas fimi ATCC 484.</title>
        <authorList>
            <consortium name="US DOE Joint Genome Institute"/>
            <person name="Lucas S."/>
            <person name="Han J."/>
            <person name="Lapidus A."/>
            <person name="Cheng J.-F."/>
            <person name="Goodwin L."/>
            <person name="Pitluck S."/>
            <person name="Peters L."/>
            <person name="Chertkov O."/>
            <person name="Detter J.C."/>
            <person name="Han C."/>
            <person name="Tapia R."/>
            <person name="Land M."/>
            <person name="Hauser L."/>
            <person name="Kyrpides N."/>
            <person name="Ivanova N."/>
            <person name="Ovchinnikova G."/>
            <person name="Pagani I."/>
            <person name="Mead D."/>
            <person name="Brumm P."/>
            <person name="Woyke T."/>
        </authorList>
    </citation>
    <scope>NUCLEOTIDE SEQUENCE [LARGE SCALE GENOMIC DNA]</scope>
    <source>
        <strain evidence="3">ATCC 484 / DSM 20113 / JCM 1341 / NBRC 15513 / NCIMB 8980 / NCTC 7547</strain>
    </source>
</reference>
<gene>
    <name evidence="2" type="ordered locus">Celf_1426</name>
</gene>
<feature type="transmembrane region" description="Helical" evidence="1">
    <location>
        <begin position="64"/>
        <end position="89"/>
    </location>
</feature>
<feature type="transmembrane region" description="Helical" evidence="1">
    <location>
        <begin position="243"/>
        <end position="263"/>
    </location>
</feature>
<dbReference type="RefSeq" id="WP_013770587.1">
    <property type="nucleotide sequence ID" value="NC_015514.1"/>
</dbReference>
<proteinExistence type="predicted"/>
<dbReference type="Proteomes" id="UP000008460">
    <property type="component" value="Chromosome"/>
</dbReference>
<evidence type="ECO:0000313" key="2">
    <source>
        <dbReference type="EMBL" id="AEE45561.1"/>
    </source>
</evidence>
<dbReference type="EMBL" id="CP002666">
    <property type="protein sequence ID" value="AEE45561.1"/>
    <property type="molecule type" value="Genomic_DNA"/>
</dbReference>
<feature type="transmembrane region" description="Helical" evidence="1">
    <location>
        <begin position="176"/>
        <end position="196"/>
    </location>
</feature>
<evidence type="ECO:0000313" key="3">
    <source>
        <dbReference type="Proteomes" id="UP000008460"/>
    </source>
</evidence>
<feature type="transmembrane region" description="Helical" evidence="1">
    <location>
        <begin position="216"/>
        <end position="236"/>
    </location>
</feature>
<accession>F4H5W1</accession>
<feature type="transmembrane region" description="Helical" evidence="1">
    <location>
        <begin position="30"/>
        <end position="52"/>
    </location>
</feature>
<name>F4H5W1_CELFA</name>
<dbReference type="STRING" id="590998.Celf_1426"/>
<evidence type="ECO:0000256" key="1">
    <source>
        <dbReference type="SAM" id="Phobius"/>
    </source>
</evidence>
<keyword evidence="1" id="KW-0472">Membrane</keyword>
<dbReference type="KEGG" id="cfi:Celf_1426"/>
<feature type="transmembrane region" description="Helical" evidence="1">
    <location>
        <begin position="98"/>
        <end position="116"/>
    </location>
</feature>
<organism evidence="2 3">
    <name type="scientific">Cellulomonas fimi (strain ATCC 484 / DSM 20113 / JCM 1341 / CCUG 24087 / LMG 16345 / NBRC 15513 / NCIMB 8980 / NCTC 7547 / NRS-133)</name>
    <dbReference type="NCBI Taxonomy" id="590998"/>
    <lineage>
        <taxon>Bacteria</taxon>
        <taxon>Bacillati</taxon>
        <taxon>Actinomycetota</taxon>
        <taxon>Actinomycetes</taxon>
        <taxon>Micrococcales</taxon>
        <taxon>Cellulomonadaceae</taxon>
        <taxon>Cellulomonas</taxon>
    </lineage>
</organism>